<dbReference type="STRING" id="54398.Ga0074115_11639"/>
<sequence>MKHLWLTAYTDIIESLRARWFMVYSMVFGGLIVILFAFGLAESRIMGFTGLSRLLITYIQLSMAMLPVFVLITTVRSVAGDREAGIFEYLLSLPITLSAWFWGRVFGRFFVVFLPVFLAMLGATAWGMVKGAEIPWDLLIYYTALLMSLAWCFLGIGMLISTLARSSDVAQGAAFVVWLTLLLFLDLILLGVMIRENLPPETAVALALANPMQVFRTATMMLFDPQLVLLGPTAYVILDNFGQSGYIAYALIYPILLGTGCAGLGYFFFKRSDLP</sequence>
<gene>
    <name evidence="2" type="ORF">Ga0074115_11639</name>
    <name evidence="3" type="ORF">Ga0076813_15927</name>
</gene>
<dbReference type="EMBL" id="LMXI01000102">
    <property type="protein sequence ID" value="KRT59683.1"/>
    <property type="molecule type" value="Genomic_DNA"/>
</dbReference>
<comment type="caution">
    <text evidence="2">The sequence shown here is derived from an EMBL/GenBank/DDBJ whole genome shotgun (WGS) entry which is preliminary data.</text>
</comment>
<dbReference type="EMBL" id="LDXT01000081">
    <property type="protein sequence ID" value="KRT55281.1"/>
    <property type="molecule type" value="Genomic_DNA"/>
</dbReference>
<organism evidence="2 5">
    <name type="scientific">endosymbiont of Ridgeia piscesae</name>
    <dbReference type="NCBI Taxonomy" id="54398"/>
    <lineage>
        <taxon>Bacteria</taxon>
        <taxon>Pseudomonadati</taxon>
        <taxon>Pseudomonadota</taxon>
        <taxon>Gammaproteobacteria</taxon>
        <taxon>sulfur-oxidizing symbionts</taxon>
    </lineage>
</organism>
<protein>
    <submittedName>
        <fullName evidence="2">ABC-2 family transporter protein</fullName>
    </submittedName>
    <submittedName>
        <fullName evidence="3">ABC-2 type transport system permease protein</fullName>
    </submittedName>
</protein>
<dbReference type="GO" id="GO:0005886">
    <property type="term" value="C:plasma membrane"/>
    <property type="evidence" value="ECO:0007669"/>
    <property type="project" value="UniProtKB-SubCell"/>
</dbReference>
<proteinExistence type="predicted"/>
<evidence type="ECO:0000256" key="1">
    <source>
        <dbReference type="SAM" id="Phobius"/>
    </source>
</evidence>
<feature type="transmembrane region" description="Helical" evidence="1">
    <location>
        <begin position="109"/>
        <end position="127"/>
    </location>
</feature>
<evidence type="ECO:0000313" key="3">
    <source>
        <dbReference type="EMBL" id="KRT59683.1"/>
    </source>
</evidence>
<dbReference type="Proteomes" id="UP000051634">
    <property type="component" value="Unassembled WGS sequence"/>
</dbReference>
<feature type="transmembrane region" description="Helical" evidence="1">
    <location>
        <begin position="172"/>
        <end position="194"/>
    </location>
</feature>
<reference evidence="4 5" key="1">
    <citation type="submission" date="2015-11" db="EMBL/GenBank/DDBJ databases">
        <title>The genome of Candidatus Endoriftia persephone in Ridgeia piscesae and population structure of the North Eastern Pacific vestimentiferan symbionts.</title>
        <authorList>
            <person name="Perez M."/>
            <person name="Juniper K.S."/>
        </authorList>
    </citation>
    <scope>NUCLEOTIDE SEQUENCE [LARGE SCALE GENOMIC DNA]</scope>
    <source>
        <strain evidence="3">Ind10</strain>
        <strain evidence="2">Ind11</strain>
    </source>
</reference>
<evidence type="ECO:0000313" key="2">
    <source>
        <dbReference type="EMBL" id="KRT55281.1"/>
    </source>
</evidence>
<feature type="transmembrane region" description="Helical" evidence="1">
    <location>
        <begin position="53"/>
        <end position="72"/>
    </location>
</feature>
<keyword evidence="1" id="KW-0812">Transmembrane</keyword>
<feature type="transmembrane region" description="Helical" evidence="1">
    <location>
        <begin position="139"/>
        <end position="160"/>
    </location>
</feature>
<name>A0A0T5YXN4_9GAMM</name>
<keyword evidence="1" id="KW-1133">Transmembrane helix</keyword>
<dbReference type="GO" id="GO:0140359">
    <property type="term" value="F:ABC-type transporter activity"/>
    <property type="evidence" value="ECO:0007669"/>
    <property type="project" value="InterPro"/>
</dbReference>
<dbReference type="PANTHER" id="PTHR43471">
    <property type="entry name" value="ABC TRANSPORTER PERMEASE"/>
    <property type="match status" value="1"/>
</dbReference>
<accession>A0A0T5YXN4</accession>
<dbReference type="OrthoDB" id="5333425at2"/>
<dbReference type="RefSeq" id="WP_005958994.1">
    <property type="nucleotide sequence ID" value="NZ_KQ556869.1"/>
</dbReference>
<keyword evidence="5" id="KW-1185">Reference proteome</keyword>
<evidence type="ECO:0000313" key="5">
    <source>
        <dbReference type="Proteomes" id="UP000051634"/>
    </source>
</evidence>
<dbReference type="PANTHER" id="PTHR43471:SF1">
    <property type="entry name" value="ABC TRANSPORTER PERMEASE PROTEIN NOSY-RELATED"/>
    <property type="match status" value="1"/>
</dbReference>
<keyword evidence="1" id="KW-0472">Membrane</keyword>
<dbReference type="PATRIC" id="fig|54398.3.peg.1262"/>
<feature type="transmembrane region" description="Helical" evidence="1">
    <location>
        <begin position="250"/>
        <end position="269"/>
    </location>
</feature>
<dbReference type="Pfam" id="PF12679">
    <property type="entry name" value="ABC2_membrane_2"/>
    <property type="match status" value="1"/>
</dbReference>
<feature type="transmembrane region" description="Helical" evidence="1">
    <location>
        <begin position="84"/>
        <end position="102"/>
    </location>
</feature>
<evidence type="ECO:0000313" key="4">
    <source>
        <dbReference type="Proteomes" id="UP000051276"/>
    </source>
</evidence>
<dbReference type="Proteomes" id="UP000051276">
    <property type="component" value="Unassembled WGS sequence"/>
</dbReference>
<feature type="transmembrane region" description="Helical" evidence="1">
    <location>
        <begin position="20"/>
        <end position="41"/>
    </location>
</feature>
<dbReference type="AlphaFoldDB" id="A0A0T5YXN4"/>